<name>A0A5Q2N1V3_9FIRM</name>
<evidence type="ECO:0000256" key="7">
    <source>
        <dbReference type="ARBA" id="ARBA00022741"/>
    </source>
</evidence>
<dbReference type="GO" id="GO:0006355">
    <property type="term" value="P:regulation of DNA-templated transcription"/>
    <property type="evidence" value="ECO:0007669"/>
    <property type="project" value="InterPro"/>
</dbReference>
<dbReference type="SUPFAM" id="SSF55785">
    <property type="entry name" value="PYP-like sensor domain (PAS domain)"/>
    <property type="match status" value="1"/>
</dbReference>
<dbReference type="PANTHER" id="PTHR45339">
    <property type="entry name" value="HYBRID SIGNAL TRANSDUCTION HISTIDINE KINASE J"/>
    <property type="match status" value="1"/>
</dbReference>
<comment type="subunit">
    <text evidence="12">At low DSF concentrations, interacts with RpfF.</text>
</comment>
<evidence type="ECO:0000259" key="16">
    <source>
        <dbReference type="PROSITE" id="PS50109"/>
    </source>
</evidence>
<dbReference type="Pfam" id="PF00512">
    <property type="entry name" value="HisKA"/>
    <property type="match status" value="1"/>
</dbReference>
<dbReference type="Gene3D" id="3.30.450.20">
    <property type="entry name" value="PAS domain"/>
    <property type="match status" value="1"/>
</dbReference>
<dbReference type="FunFam" id="1.10.287.130:FF:000002">
    <property type="entry name" value="Two-component osmosensing histidine kinase"/>
    <property type="match status" value="1"/>
</dbReference>
<dbReference type="RefSeq" id="WP_162007948.1">
    <property type="nucleotide sequence ID" value="NZ_CP045875.1"/>
</dbReference>
<evidence type="ECO:0000256" key="11">
    <source>
        <dbReference type="ARBA" id="ARBA00024867"/>
    </source>
</evidence>
<evidence type="ECO:0000256" key="9">
    <source>
        <dbReference type="ARBA" id="ARBA00022840"/>
    </source>
</evidence>
<accession>A0A5Q2N1V3</accession>
<evidence type="ECO:0000259" key="18">
    <source>
        <dbReference type="PROSITE" id="PS50112"/>
    </source>
</evidence>
<dbReference type="KEGG" id="hcv:FTV88_1711"/>
<dbReference type="PROSITE" id="PS50110">
    <property type="entry name" value="RESPONSE_REGULATORY"/>
    <property type="match status" value="1"/>
</dbReference>
<dbReference type="CDD" id="cd00082">
    <property type="entry name" value="HisKA"/>
    <property type="match status" value="1"/>
</dbReference>
<feature type="domain" description="PAS" evidence="18">
    <location>
        <begin position="1"/>
        <end position="71"/>
    </location>
</feature>
<dbReference type="Pfam" id="PF00989">
    <property type="entry name" value="PAS"/>
    <property type="match status" value="1"/>
</dbReference>
<dbReference type="SMART" id="SM00091">
    <property type="entry name" value="PAS"/>
    <property type="match status" value="1"/>
</dbReference>
<organism evidence="19 20">
    <name type="scientific">Heliorestis convoluta</name>
    <dbReference type="NCBI Taxonomy" id="356322"/>
    <lineage>
        <taxon>Bacteria</taxon>
        <taxon>Bacillati</taxon>
        <taxon>Bacillota</taxon>
        <taxon>Clostridia</taxon>
        <taxon>Eubacteriales</taxon>
        <taxon>Heliobacteriaceae</taxon>
        <taxon>Heliorestis</taxon>
    </lineage>
</organism>
<evidence type="ECO:0000256" key="3">
    <source>
        <dbReference type="ARBA" id="ARBA00012438"/>
    </source>
</evidence>
<keyword evidence="20" id="KW-1185">Reference proteome</keyword>
<evidence type="ECO:0000256" key="12">
    <source>
        <dbReference type="ARBA" id="ARBA00064003"/>
    </source>
</evidence>
<comment type="similarity">
    <text evidence="2">In the N-terminal section; belongs to the phytochrome family.</text>
</comment>
<dbReference type="InterPro" id="IPR001789">
    <property type="entry name" value="Sig_transdc_resp-reg_receiver"/>
</dbReference>
<dbReference type="InterPro" id="IPR005467">
    <property type="entry name" value="His_kinase_dom"/>
</dbReference>
<dbReference type="EC" id="2.7.13.3" evidence="3"/>
<evidence type="ECO:0000256" key="10">
    <source>
        <dbReference type="ARBA" id="ARBA00023012"/>
    </source>
</evidence>
<dbReference type="CDD" id="cd16922">
    <property type="entry name" value="HATPase_EvgS-ArcB-TorS-like"/>
    <property type="match status" value="1"/>
</dbReference>
<keyword evidence="10" id="KW-0902">Two-component regulatory system</keyword>
<dbReference type="Gene3D" id="3.30.565.10">
    <property type="entry name" value="Histidine kinase-like ATPase, C-terminal domain"/>
    <property type="match status" value="1"/>
</dbReference>
<keyword evidence="6" id="KW-0808">Transferase</keyword>
<dbReference type="PRINTS" id="PR00344">
    <property type="entry name" value="BCTRLSENSOR"/>
</dbReference>
<feature type="modified residue" description="4-aspartylphosphate" evidence="15">
    <location>
        <position position="461"/>
    </location>
</feature>
<dbReference type="InterPro" id="IPR013767">
    <property type="entry name" value="PAS_fold"/>
</dbReference>
<comment type="function">
    <text evidence="11">May play the central regulatory role in sporulation. It may be an element of the effector pathway responsible for the activation of sporulation genes in response to nutritional stress. Spo0A may act in concert with spo0H (a sigma factor) to control the expression of some genes that are critical to the sporulation process.</text>
</comment>
<dbReference type="EMBL" id="CP045875">
    <property type="protein sequence ID" value="QGG47809.1"/>
    <property type="molecule type" value="Genomic_DNA"/>
</dbReference>
<dbReference type="Pfam" id="PF02518">
    <property type="entry name" value="HATPase_c"/>
    <property type="match status" value="1"/>
</dbReference>
<dbReference type="PROSITE" id="PS50112">
    <property type="entry name" value="PAS"/>
    <property type="match status" value="1"/>
</dbReference>
<dbReference type="SMART" id="SM00448">
    <property type="entry name" value="REC"/>
    <property type="match status" value="1"/>
</dbReference>
<dbReference type="InterPro" id="IPR011006">
    <property type="entry name" value="CheY-like_superfamily"/>
</dbReference>
<keyword evidence="8" id="KW-0418">Kinase</keyword>
<evidence type="ECO:0000256" key="14">
    <source>
        <dbReference type="ARBA" id="ARBA00074306"/>
    </source>
</evidence>
<dbReference type="Proteomes" id="UP000366051">
    <property type="component" value="Chromosome"/>
</dbReference>
<evidence type="ECO:0000256" key="8">
    <source>
        <dbReference type="ARBA" id="ARBA00022777"/>
    </source>
</evidence>
<feature type="domain" description="Histidine kinase" evidence="16">
    <location>
        <begin position="164"/>
        <end position="385"/>
    </location>
</feature>
<dbReference type="GO" id="GO:0005524">
    <property type="term" value="F:ATP binding"/>
    <property type="evidence" value="ECO:0007669"/>
    <property type="project" value="UniProtKB-KW"/>
</dbReference>
<evidence type="ECO:0000256" key="13">
    <source>
        <dbReference type="ARBA" id="ARBA00068150"/>
    </source>
</evidence>
<feature type="domain" description="Response regulatory" evidence="17">
    <location>
        <begin position="412"/>
        <end position="528"/>
    </location>
</feature>
<dbReference type="PROSITE" id="PS50109">
    <property type="entry name" value="HIS_KIN"/>
    <property type="match status" value="1"/>
</dbReference>
<dbReference type="Gene3D" id="3.40.50.2300">
    <property type="match status" value="1"/>
</dbReference>
<protein>
    <recommendedName>
        <fullName evidence="14">Circadian input-output histidine kinase CikA</fullName>
        <ecNumber evidence="3">2.7.13.3</ecNumber>
    </recommendedName>
    <alternativeName>
        <fullName evidence="13">Sensory/regulatory protein RpfC</fullName>
    </alternativeName>
    <alternativeName>
        <fullName evidence="4">Stage 0 sporulation protein A homolog</fullName>
    </alternativeName>
</protein>
<keyword evidence="7" id="KW-0547">Nucleotide-binding</keyword>
<sequence>MNNLLSQLINQVNVGVLVLDMNYRIVIWNEWLEKLTKHQAEDVIGEKLIDLYPRFQEATFRPIFEKAFEAGQNRFFSGAFHGHFIEPSDEIAKKFAKQNMLVQPLEVDKEKYIAIQIFDMTRQQHRVDELRVLIRELKIAKEELEVSKEMAVVANKAKSEFLANMSHEIRTPMNAIMGFIDLTLQTDLDEEQQSYQEMVKEAAQALMSLLEEILDISKIESGLFPLEHKPFQLSNVVKKAMDLMSLKTKEKGLSQRLLIMPPIYEHLIGDTKRLSQILLNILSNAVKFTHKGEVSLLVEQIEEYEDKVLLLFSIRDTGIGIEPKNQPWIFEKFYQVDGSMNRSFGGSGLGLAIVKQLVDTMGGRIWFQSTVGQGTVFYFNLPFYKDKEAKEREDAKKGKDPSRDDKKTRAGKILLVDDDSFNRKIVGAWMRKWNFDYEECSSGKEALALIHKKTFDLILMDEQMPGMRGTDVVRQLRKNPQWASIPVVAMTANAMKGDRERFLAMGMDDYLSKPFESACLLRLLQKWIPKRIEA</sequence>
<comment type="catalytic activity">
    <reaction evidence="1">
        <text>ATP + protein L-histidine = ADP + protein N-phospho-L-histidine.</text>
        <dbReference type="EC" id="2.7.13.3"/>
    </reaction>
</comment>
<keyword evidence="9" id="KW-0067">ATP-binding</keyword>
<evidence type="ECO:0000259" key="17">
    <source>
        <dbReference type="PROSITE" id="PS50110"/>
    </source>
</evidence>
<evidence type="ECO:0000256" key="15">
    <source>
        <dbReference type="PROSITE-ProRule" id="PRU00169"/>
    </source>
</evidence>
<dbReference type="SUPFAM" id="SSF55874">
    <property type="entry name" value="ATPase domain of HSP90 chaperone/DNA topoisomerase II/histidine kinase"/>
    <property type="match status" value="1"/>
</dbReference>
<dbReference type="CDD" id="cd17546">
    <property type="entry name" value="REC_hyHK_CKI1_RcsC-like"/>
    <property type="match status" value="1"/>
</dbReference>
<dbReference type="FunFam" id="3.30.565.10:FF:000010">
    <property type="entry name" value="Sensor histidine kinase RcsC"/>
    <property type="match status" value="1"/>
</dbReference>
<dbReference type="InterPro" id="IPR036890">
    <property type="entry name" value="HATPase_C_sf"/>
</dbReference>
<evidence type="ECO:0000256" key="6">
    <source>
        <dbReference type="ARBA" id="ARBA00022679"/>
    </source>
</evidence>
<dbReference type="InterPro" id="IPR036097">
    <property type="entry name" value="HisK_dim/P_sf"/>
</dbReference>
<dbReference type="SUPFAM" id="SSF47384">
    <property type="entry name" value="Homodimeric domain of signal transducing histidine kinase"/>
    <property type="match status" value="1"/>
</dbReference>
<evidence type="ECO:0000256" key="1">
    <source>
        <dbReference type="ARBA" id="ARBA00000085"/>
    </source>
</evidence>
<dbReference type="GO" id="GO:0000155">
    <property type="term" value="F:phosphorelay sensor kinase activity"/>
    <property type="evidence" value="ECO:0007669"/>
    <property type="project" value="InterPro"/>
</dbReference>
<dbReference type="InterPro" id="IPR003594">
    <property type="entry name" value="HATPase_dom"/>
</dbReference>
<dbReference type="SUPFAM" id="SSF52172">
    <property type="entry name" value="CheY-like"/>
    <property type="match status" value="1"/>
</dbReference>
<dbReference type="InterPro" id="IPR035965">
    <property type="entry name" value="PAS-like_dom_sf"/>
</dbReference>
<dbReference type="AlphaFoldDB" id="A0A5Q2N1V3"/>
<dbReference type="InterPro" id="IPR003661">
    <property type="entry name" value="HisK_dim/P_dom"/>
</dbReference>
<dbReference type="Pfam" id="PF00072">
    <property type="entry name" value="Response_reg"/>
    <property type="match status" value="1"/>
</dbReference>
<evidence type="ECO:0000256" key="4">
    <source>
        <dbReference type="ARBA" id="ARBA00018672"/>
    </source>
</evidence>
<proteinExistence type="inferred from homology"/>
<gene>
    <name evidence="19" type="ORF">FTV88_1711</name>
</gene>
<dbReference type="CDD" id="cd00130">
    <property type="entry name" value="PAS"/>
    <property type="match status" value="1"/>
</dbReference>
<dbReference type="PANTHER" id="PTHR45339:SF3">
    <property type="entry name" value="HISTIDINE KINASE"/>
    <property type="match status" value="1"/>
</dbReference>
<evidence type="ECO:0000256" key="2">
    <source>
        <dbReference type="ARBA" id="ARBA00006402"/>
    </source>
</evidence>
<dbReference type="InterPro" id="IPR000014">
    <property type="entry name" value="PAS"/>
</dbReference>
<dbReference type="Gene3D" id="1.10.287.130">
    <property type="match status" value="1"/>
</dbReference>
<dbReference type="SMART" id="SM00388">
    <property type="entry name" value="HisKA"/>
    <property type="match status" value="1"/>
</dbReference>
<dbReference type="SMART" id="SM00387">
    <property type="entry name" value="HATPase_c"/>
    <property type="match status" value="1"/>
</dbReference>
<evidence type="ECO:0000313" key="19">
    <source>
        <dbReference type="EMBL" id="QGG47809.1"/>
    </source>
</evidence>
<keyword evidence="5 15" id="KW-0597">Phosphoprotein</keyword>
<reference evidence="20" key="1">
    <citation type="submission" date="2019-11" db="EMBL/GenBank/DDBJ databases">
        <title>Genome sequence of Heliorestis convoluta strain HH, an alkaliphilic and minimalistic phototrophic bacterium from a soda lake in Egypt.</title>
        <authorList>
            <person name="Dewey E.D."/>
            <person name="Stokes L.M."/>
            <person name="Burchell B.M."/>
            <person name="Shaffer K.N."/>
            <person name="Huntington A.M."/>
            <person name="Baker J.M."/>
            <person name="Nadendla S."/>
            <person name="Giglio M.G."/>
            <person name="Touchman J.W."/>
            <person name="Blankenship R.E."/>
            <person name="Madigan M.T."/>
            <person name="Sattley W.M."/>
        </authorList>
    </citation>
    <scope>NUCLEOTIDE SEQUENCE [LARGE SCALE GENOMIC DNA]</scope>
    <source>
        <strain evidence="20">HH</strain>
    </source>
</reference>
<dbReference type="InterPro" id="IPR004358">
    <property type="entry name" value="Sig_transdc_His_kin-like_C"/>
</dbReference>
<evidence type="ECO:0000313" key="20">
    <source>
        <dbReference type="Proteomes" id="UP000366051"/>
    </source>
</evidence>
<evidence type="ECO:0000256" key="5">
    <source>
        <dbReference type="ARBA" id="ARBA00022553"/>
    </source>
</evidence>